<organism evidence="3 4">
    <name type="scientific">Hypsibius exemplaris</name>
    <name type="common">Freshwater tardigrade</name>
    <dbReference type="NCBI Taxonomy" id="2072580"/>
    <lineage>
        <taxon>Eukaryota</taxon>
        <taxon>Metazoa</taxon>
        <taxon>Ecdysozoa</taxon>
        <taxon>Tardigrada</taxon>
        <taxon>Eutardigrada</taxon>
        <taxon>Parachela</taxon>
        <taxon>Hypsibioidea</taxon>
        <taxon>Hypsibiidae</taxon>
        <taxon>Hypsibius</taxon>
    </lineage>
</organism>
<dbReference type="EMBL" id="MTYJ01000003">
    <property type="protein sequence ID" value="OQV25348.1"/>
    <property type="molecule type" value="Genomic_DNA"/>
</dbReference>
<dbReference type="AlphaFoldDB" id="A0A1W0XD73"/>
<keyword evidence="2" id="KW-1133">Transmembrane helix</keyword>
<dbReference type="Gene3D" id="1.10.3350.20">
    <property type="entry name" value="Tmem141 protein family"/>
    <property type="match status" value="1"/>
</dbReference>
<reference evidence="4" key="1">
    <citation type="submission" date="2017-01" db="EMBL/GenBank/DDBJ databases">
        <title>Comparative genomics of anhydrobiosis in the tardigrade Hypsibius dujardini.</title>
        <authorList>
            <person name="Yoshida Y."/>
            <person name="Koutsovoulos G."/>
            <person name="Laetsch D."/>
            <person name="Stevens L."/>
            <person name="Kumar S."/>
            <person name="Horikawa D."/>
            <person name="Ishino K."/>
            <person name="Komine S."/>
            <person name="Tomita M."/>
            <person name="Blaxter M."/>
            <person name="Arakawa K."/>
        </authorList>
    </citation>
    <scope>NUCLEOTIDE SEQUENCE [LARGE SCALE GENOMIC DNA]</scope>
    <source>
        <strain evidence="4">Z151</strain>
    </source>
</reference>
<feature type="compositionally biased region" description="Low complexity" evidence="1">
    <location>
        <begin position="105"/>
        <end position="119"/>
    </location>
</feature>
<keyword evidence="2" id="KW-0472">Membrane</keyword>
<name>A0A1W0XD73_HYPEX</name>
<evidence type="ECO:0000256" key="1">
    <source>
        <dbReference type="SAM" id="MobiDB-lite"/>
    </source>
</evidence>
<keyword evidence="2" id="KW-0812">Transmembrane</keyword>
<protein>
    <recommendedName>
        <fullName evidence="5">Transmembrane protein 141</fullName>
    </recommendedName>
</protein>
<gene>
    <name evidence="3" type="ORF">BV898_01027</name>
</gene>
<evidence type="ECO:0000313" key="4">
    <source>
        <dbReference type="Proteomes" id="UP000192578"/>
    </source>
</evidence>
<proteinExistence type="predicted"/>
<evidence type="ECO:0008006" key="5">
    <source>
        <dbReference type="Google" id="ProtNLM"/>
    </source>
</evidence>
<sequence length="119" mass="13579">MNNMKKFAEHHKDEYPNLPSYMECQSRAFMYGLATFTLSFAVTYFAQELNKKRLPYPSKYIIFPAVAIASVASWTMTRRRTRDCQLMWMAAEGKHTALNPIGQPSSSSTPISRTTSKTV</sequence>
<dbReference type="PANTHER" id="PTHR47229:SF1">
    <property type="entry name" value="TRANSMEMBRANE PROTEIN 141"/>
    <property type="match status" value="1"/>
</dbReference>
<feature type="transmembrane region" description="Helical" evidence="2">
    <location>
        <begin position="58"/>
        <end position="77"/>
    </location>
</feature>
<accession>A0A1W0XD73</accession>
<feature type="region of interest" description="Disordered" evidence="1">
    <location>
        <begin position="97"/>
        <end position="119"/>
    </location>
</feature>
<feature type="transmembrane region" description="Helical" evidence="2">
    <location>
        <begin position="28"/>
        <end position="46"/>
    </location>
</feature>
<dbReference type="InterPro" id="IPR038259">
    <property type="entry name" value="Tmem141_sf"/>
</dbReference>
<dbReference type="InterPro" id="IPR026788">
    <property type="entry name" value="Tmem141"/>
</dbReference>
<dbReference type="Pfam" id="PF15110">
    <property type="entry name" value="TMEM141"/>
    <property type="match status" value="1"/>
</dbReference>
<comment type="caution">
    <text evidence="3">The sequence shown here is derived from an EMBL/GenBank/DDBJ whole genome shotgun (WGS) entry which is preliminary data.</text>
</comment>
<dbReference type="OrthoDB" id="10056589at2759"/>
<dbReference type="Proteomes" id="UP000192578">
    <property type="component" value="Unassembled WGS sequence"/>
</dbReference>
<evidence type="ECO:0000256" key="2">
    <source>
        <dbReference type="SAM" id="Phobius"/>
    </source>
</evidence>
<dbReference type="PANTHER" id="PTHR47229">
    <property type="entry name" value="TRANSMEMBRANE PROTEIN 141"/>
    <property type="match status" value="1"/>
</dbReference>
<evidence type="ECO:0000313" key="3">
    <source>
        <dbReference type="EMBL" id="OQV25348.1"/>
    </source>
</evidence>
<keyword evidence="4" id="KW-1185">Reference proteome</keyword>